<accession>A0A069QF36</accession>
<evidence type="ECO:0000313" key="1">
    <source>
        <dbReference type="EMBL" id="KDR51282.1"/>
    </source>
</evidence>
<keyword evidence="2" id="KW-1185">Reference proteome</keyword>
<sequence>MDKTNQPSNANKASSQRNSAAWRARTIVTILAVATTLVFTSCDDFIFGNVNINYNDNPLEAKPIPHSGADKYVDSLKKIRTTQPMANPDPNGAFANWATCLAMFKEGHSHGDGMMHGNFVYHNAPWRQEQFAIIHNGTDKWPSVQVQRQSTVTYLEQYAGKQGPDYIRIIGGKLKRWGLCLYFFDKEGKLMNDDILNHSDEYQIFFTVSDVDDKGNPYEVTDCRGTWHPNKNKFGEWKKGGTVDSTPVPSPFFADKTTWKQRADATPKIFEYTYRDTWIHDAMGDGARELFNQRLLPPLTRKDADWAVAPYDQDRLGLKGHFNFDLDADENDKLHSEWPFEITKRTDPATGEAGKYTRPSYLLPKFYLSVRVMKCPKGKKALIPRDEYLKRHSTYEFISKLICADWFNPDEPKEYGADSQWQEVIRFNIPIKVYCSSFDTDPTAIDPNDPFYYYLGLEIGLSPAEALEASQNLQTHGVGGGSGFGNWFL</sequence>
<protein>
    <submittedName>
        <fullName evidence="1">Uncharacterized protein</fullName>
    </submittedName>
</protein>
<comment type="caution">
    <text evidence="1">The sequence shown here is derived from an EMBL/GenBank/DDBJ whole genome shotgun (WGS) entry which is preliminary data.</text>
</comment>
<dbReference type="AlphaFoldDB" id="A0A069QF36"/>
<dbReference type="HOGENOM" id="CLU_637542_0_0_10"/>
<evidence type="ECO:0000313" key="2">
    <source>
        <dbReference type="Proteomes" id="UP000027442"/>
    </source>
</evidence>
<dbReference type="PATRIC" id="fig|1122985.7.peg.2741"/>
<reference evidence="1 2" key="1">
    <citation type="submission" date="2013-08" db="EMBL/GenBank/DDBJ databases">
        <authorList>
            <person name="Weinstock G."/>
            <person name="Sodergren E."/>
            <person name="Wylie T."/>
            <person name="Fulton L."/>
            <person name="Fulton R."/>
            <person name="Fronick C."/>
            <person name="O'Laughlin M."/>
            <person name="Godfrey J."/>
            <person name="Miner T."/>
            <person name="Herter B."/>
            <person name="Appelbaum E."/>
            <person name="Cordes M."/>
            <person name="Lek S."/>
            <person name="Wollam A."/>
            <person name="Pepin K.H."/>
            <person name="Palsikar V.B."/>
            <person name="Mitreva M."/>
            <person name="Wilson R.K."/>
        </authorList>
    </citation>
    <scope>NUCLEOTIDE SEQUENCE [LARGE SCALE GENOMIC DNA]</scope>
    <source>
        <strain evidence="1 2">ATCC 15930</strain>
    </source>
</reference>
<proteinExistence type="predicted"/>
<dbReference type="eggNOG" id="ENOG5033QEA">
    <property type="taxonomic scope" value="Bacteria"/>
</dbReference>
<organism evidence="1 2">
    <name type="scientific">Hoylesella loescheii DSM 19665 = JCM 12249 = ATCC 15930</name>
    <dbReference type="NCBI Taxonomy" id="1122985"/>
    <lineage>
        <taxon>Bacteria</taxon>
        <taxon>Pseudomonadati</taxon>
        <taxon>Bacteroidota</taxon>
        <taxon>Bacteroidia</taxon>
        <taxon>Bacteroidales</taxon>
        <taxon>Prevotellaceae</taxon>
        <taxon>Hoylesella</taxon>
    </lineage>
</organism>
<dbReference type="EMBL" id="JNGW01000116">
    <property type="protein sequence ID" value="KDR51282.1"/>
    <property type="molecule type" value="Genomic_DNA"/>
</dbReference>
<gene>
    <name evidence="1" type="ORF">HMPREF1991_02646</name>
</gene>
<dbReference type="Proteomes" id="UP000027442">
    <property type="component" value="Unassembled WGS sequence"/>
</dbReference>
<dbReference type="RefSeq" id="WP_018967946.1">
    <property type="nucleotide sequence ID" value="NZ_KB899219.1"/>
</dbReference>
<name>A0A069QF36_HOYLO</name>